<dbReference type="AlphaFoldDB" id="V4Q1H9"/>
<reference evidence="10 11" key="1">
    <citation type="journal article" date="2014" name="Nature">
        <title>Sequential evolution of bacterial morphology by co-option of a developmental regulator.</title>
        <authorList>
            <person name="Jiang C."/>
            <person name="Brown P.J."/>
            <person name="Ducret A."/>
            <person name="Brun Y.V."/>
        </authorList>
    </citation>
    <scope>NUCLEOTIDE SEQUENCE [LARGE SCALE GENOMIC DNA]</scope>
    <source>
        <strain evidence="10 11">DSM 16100</strain>
    </source>
</reference>
<evidence type="ECO:0000256" key="2">
    <source>
        <dbReference type="ARBA" id="ARBA00005386"/>
    </source>
</evidence>
<dbReference type="STRING" id="1121022.GCA_000376105_02478"/>
<keyword evidence="11" id="KW-1185">Reference proteome</keyword>
<dbReference type="SUPFAM" id="SSF53756">
    <property type="entry name" value="UDP-Glycosyltransferase/glycogen phosphorylase"/>
    <property type="match status" value="1"/>
</dbReference>
<keyword evidence="4" id="KW-0328">Glycosyltransferase</keyword>
<comment type="caution">
    <text evidence="10">The sequence shown here is derived from an EMBL/GenBank/DDBJ whole genome shotgun (WGS) entry which is preliminary data.</text>
</comment>
<dbReference type="Gene3D" id="3.40.50.2000">
    <property type="entry name" value="Glycogen Phosphorylase B"/>
    <property type="match status" value="1"/>
</dbReference>
<dbReference type="PATRIC" id="fig|1121022.4.peg.272"/>
<evidence type="ECO:0000256" key="7">
    <source>
        <dbReference type="ARBA" id="ARBA00022803"/>
    </source>
</evidence>
<comment type="similarity">
    <text evidence="2">Belongs to the glycosyltransferase 41 family. O-GlcNAc transferase subfamily.</text>
</comment>
<keyword evidence="6" id="KW-0677">Repeat</keyword>
<dbReference type="eggNOG" id="COG3914">
    <property type="taxonomic scope" value="Bacteria"/>
</dbReference>
<evidence type="ECO:0000256" key="4">
    <source>
        <dbReference type="ARBA" id="ARBA00022676"/>
    </source>
</evidence>
<dbReference type="PROSITE" id="PS50005">
    <property type="entry name" value="TPR"/>
    <property type="match status" value="1"/>
</dbReference>
<sequence>MPDTAQIKPADTNAGNAMGVMELIQTAEALKSSGQEMSAIALYDQFVANNPDHPLLYALLFNLGVILTDARDLHRAREVMERVVEIAPDFHSVYINLGRIYEGLGDNAQAVITWNNLASRLNQLNGSALKHKTMALNQSARVLEGAHQDEAAETALRISLELDPHQREAMQHFIALRQRQCAWPIVLPFENMTRDNLLSGISPLSIDAYTDDPMFQLAVSYHYNLKDVGEPVGEIITKHWAARNGKKTANTQQKIRIGYLSSDLREHAIGHLMYEVMGLHDRSKVEVYSYYCGIATDDAIHNHYKETSDHFIDITGMDDVTAARRIADDGIQILIDVNGYTRDGRVKLLALRPAPVIVNWLGFPGSLGSPYHNYIVADDWVIPAGDEIYYSEAVTRLPCYQPNNRLRIVADTVPTRAEVGLPEKAFVYCCFNGTHKITKFTFDRWLEILARVPDSVLWLLSGAETSHGRLKDYAKAKGIDPERIIFAAKMANAHHLARYQLADLFLDTTPYGAHTTCSDALWMGVPVLTLSGRTFASRVCGSLVKAAGLPDDLVCTTVEDYIDQAVALGRGNGDLAAYREQLLANRMTSTLFDTTKLVKHLEDLYAGMWQDCLDDKLPQPDLSNLDTYFEMGLKYDHEGVEVQAIKDYRGFWQERLAQRHAYRPVPYDNRLWKKPD</sequence>
<dbReference type="EC" id="2.4.1.255" evidence="3"/>
<dbReference type="PANTHER" id="PTHR44998">
    <property type="match status" value="1"/>
</dbReference>
<dbReference type="InterPro" id="IPR029489">
    <property type="entry name" value="OGT/SEC/SPY_C"/>
</dbReference>
<dbReference type="OrthoDB" id="146908at2"/>
<dbReference type="EMBL" id="AWGB01000003">
    <property type="protein sequence ID" value="ESQ94501.1"/>
    <property type="molecule type" value="Genomic_DNA"/>
</dbReference>
<evidence type="ECO:0000256" key="5">
    <source>
        <dbReference type="ARBA" id="ARBA00022679"/>
    </source>
</evidence>
<keyword evidence="5" id="KW-0808">Transferase</keyword>
<dbReference type="PANTHER" id="PTHR44998:SF1">
    <property type="entry name" value="UDP-N-ACETYLGLUCOSAMINE--PEPTIDE N-ACETYLGLUCOSAMINYLTRANSFERASE 110 KDA SUBUNIT"/>
    <property type="match status" value="1"/>
</dbReference>
<dbReference type="InterPro" id="IPR019734">
    <property type="entry name" value="TPR_rpt"/>
</dbReference>
<evidence type="ECO:0000256" key="8">
    <source>
        <dbReference type="PROSITE-ProRule" id="PRU00339"/>
    </source>
</evidence>
<evidence type="ECO:0000256" key="6">
    <source>
        <dbReference type="ARBA" id="ARBA00022737"/>
    </source>
</evidence>
<dbReference type="Gene3D" id="3.40.50.11380">
    <property type="match status" value="1"/>
</dbReference>
<feature type="domain" description="O-GlcNAc transferase C-terminal" evidence="9">
    <location>
        <begin position="413"/>
        <end position="600"/>
    </location>
</feature>
<organism evidence="10 11">
    <name type="scientific">Asticcacaulis benevestitus DSM 16100 = ATCC BAA-896</name>
    <dbReference type="NCBI Taxonomy" id="1121022"/>
    <lineage>
        <taxon>Bacteria</taxon>
        <taxon>Pseudomonadati</taxon>
        <taxon>Pseudomonadota</taxon>
        <taxon>Alphaproteobacteria</taxon>
        <taxon>Caulobacterales</taxon>
        <taxon>Caulobacteraceae</taxon>
        <taxon>Asticcacaulis</taxon>
    </lineage>
</organism>
<evidence type="ECO:0000313" key="11">
    <source>
        <dbReference type="Proteomes" id="UP000017837"/>
    </source>
</evidence>
<name>V4Q1H9_9CAUL</name>
<feature type="domain" description="O-GlcNAc transferase C-terminal" evidence="9">
    <location>
        <begin position="244"/>
        <end position="397"/>
    </location>
</feature>
<evidence type="ECO:0000256" key="3">
    <source>
        <dbReference type="ARBA" id="ARBA00011970"/>
    </source>
</evidence>
<dbReference type="eggNOG" id="COG0457">
    <property type="taxonomic scope" value="Bacteria"/>
</dbReference>
<dbReference type="InterPro" id="IPR011990">
    <property type="entry name" value="TPR-like_helical_dom_sf"/>
</dbReference>
<dbReference type="GO" id="GO:0097363">
    <property type="term" value="F:protein O-acetylglucosaminyltransferase activity"/>
    <property type="evidence" value="ECO:0007669"/>
    <property type="project" value="UniProtKB-EC"/>
</dbReference>
<keyword evidence="7 8" id="KW-0802">TPR repeat</keyword>
<accession>V4Q1H9</accession>
<dbReference type="Gene3D" id="1.25.40.10">
    <property type="entry name" value="Tetratricopeptide repeat domain"/>
    <property type="match status" value="2"/>
</dbReference>
<proteinExistence type="inferred from homology"/>
<evidence type="ECO:0000259" key="9">
    <source>
        <dbReference type="Pfam" id="PF13844"/>
    </source>
</evidence>
<feature type="repeat" description="TPR" evidence="8">
    <location>
        <begin position="57"/>
        <end position="90"/>
    </location>
</feature>
<comment type="pathway">
    <text evidence="1">Protein modification; protein glycosylation.</text>
</comment>
<dbReference type="SUPFAM" id="SSF48452">
    <property type="entry name" value="TPR-like"/>
    <property type="match status" value="1"/>
</dbReference>
<evidence type="ECO:0000256" key="1">
    <source>
        <dbReference type="ARBA" id="ARBA00004922"/>
    </source>
</evidence>
<dbReference type="Pfam" id="PF13844">
    <property type="entry name" value="Glyco_transf_41"/>
    <property type="match status" value="2"/>
</dbReference>
<dbReference type="SMART" id="SM00028">
    <property type="entry name" value="TPR"/>
    <property type="match status" value="3"/>
</dbReference>
<dbReference type="Proteomes" id="UP000017837">
    <property type="component" value="Unassembled WGS sequence"/>
</dbReference>
<protein>
    <recommendedName>
        <fullName evidence="3">protein O-GlcNAc transferase</fullName>
        <ecNumber evidence="3">2.4.1.255</ecNumber>
    </recommendedName>
</protein>
<evidence type="ECO:0000313" key="10">
    <source>
        <dbReference type="EMBL" id="ESQ94501.1"/>
    </source>
</evidence>
<dbReference type="RefSeq" id="WP_018082145.1">
    <property type="nucleotide sequence ID" value="NZ_AQWM01000011.1"/>
</dbReference>
<dbReference type="Pfam" id="PF13181">
    <property type="entry name" value="TPR_8"/>
    <property type="match status" value="2"/>
</dbReference>
<gene>
    <name evidence="10" type="ORF">ABENE_01375</name>
</gene>